<name>A0A0K1NM99_9BACT</name>
<proteinExistence type="predicted"/>
<accession>A0A0K1NM99</accession>
<dbReference type="Gene3D" id="3.30.565.10">
    <property type="entry name" value="Histidine kinase-like ATPase, C-terminal domain"/>
    <property type="match status" value="1"/>
</dbReference>
<keyword evidence="2" id="KW-0067">ATP-binding</keyword>
<dbReference type="STRING" id="1236517.ADJ77_08075"/>
<dbReference type="Proteomes" id="UP000682005">
    <property type="component" value="Chromosome 2"/>
</dbReference>
<gene>
    <name evidence="1" type="ORF">ADJ77_08075</name>
    <name evidence="2" type="ORF">J5A51_03925</name>
</gene>
<dbReference type="KEGG" id="pfus:ADJ77_08075"/>
<evidence type="ECO:0000313" key="4">
    <source>
        <dbReference type="Proteomes" id="UP000682005"/>
    </source>
</evidence>
<dbReference type="InterPro" id="IPR036890">
    <property type="entry name" value="HATPase_C_sf"/>
</dbReference>
<dbReference type="EMBL" id="CP012075">
    <property type="protein sequence ID" value="AKU69816.1"/>
    <property type="molecule type" value="Genomic_DNA"/>
</dbReference>
<sequence length="490" mass="56411">MKMNYEELKTANATPAAASMVETFRAMGYSLETAMADILDNSISAGANNIWISRIWKGGQSIITIKDDGIGMNHQELIEAMRPGSQNPLEERSKSDLGRFGLGLKTASFSQCRRLTVYSKKADYKPVYWTWDLDYVAKTNQWELLQWIPDEYINALDDVSHGTLVVWSGLDRIINPETSEIDINSKAKFSSQLDKVKRHISMTFHRFIEEKVVKIFWCEHEIEPWNPFCEDEPKTQIRPTENIIGGISVKGYVLPHKSAFSSEVAYTKAEGINGWAAQQGFYVYRGKRLLLAGDWLGLFRKEEHYKLVRIKIDLPNTLDTEWQIDIKKSRAYPPMQNRSQLESYAKAVRSIGCEVYRHRGKILKQKAGTSFQPLWCEKKKDNKWSFVVNREHDMIQQIKSMAHDNPEKAINTLLSFIEETLPTKTIYINEAKGEESQLEPFTGINPSIITDMMRMMYDNQIKMGKTSEQAKAYLKTVEPFNIFEDLIENL</sequence>
<dbReference type="AlphaFoldDB" id="A0A0K1NM99"/>
<evidence type="ECO:0000313" key="2">
    <source>
        <dbReference type="EMBL" id="QUB85429.1"/>
    </source>
</evidence>
<dbReference type="SUPFAM" id="SSF55874">
    <property type="entry name" value="ATPase domain of HSP90 chaperone/DNA topoisomerase II/histidine kinase"/>
    <property type="match status" value="1"/>
</dbReference>
<dbReference type="Proteomes" id="UP000060345">
    <property type="component" value="Chromosome 2"/>
</dbReference>
<reference evidence="1 3" key="1">
    <citation type="submission" date="2015-07" db="EMBL/GenBank/DDBJ databases">
        <authorList>
            <person name="Noorani M."/>
        </authorList>
    </citation>
    <scope>NUCLEOTIDE SEQUENCE [LARGE SCALE GENOMIC DNA]</scope>
    <source>
        <strain evidence="1 3">W1435</strain>
    </source>
</reference>
<keyword evidence="4" id="KW-1185">Reference proteome</keyword>
<dbReference type="OrthoDB" id="9813438at2"/>
<dbReference type="RefSeq" id="WP_025077437.1">
    <property type="nucleotide sequence ID" value="NZ_BAKO01000001.1"/>
</dbReference>
<dbReference type="GO" id="GO:0005524">
    <property type="term" value="F:ATP binding"/>
    <property type="evidence" value="ECO:0007669"/>
    <property type="project" value="UniProtKB-KW"/>
</dbReference>
<organism evidence="1 3">
    <name type="scientific">Prevotella fusca JCM 17724</name>
    <dbReference type="NCBI Taxonomy" id="1236517"/>
    <lineage>
        <taxon>Bacteria</taxon>
        <taxon>Pseudomonadati</taxon>
        <taxon>Bacteroidota</taxon>
        <taxon>Bacteroidia</taxon>
        <taxon>Bacteroidales</taxon>
        <taxon>Prevotellaceae</taxon>
        <taxon>Prevotella</taxon>
    </lineage>
</organism>
<protein>
    <submittedName>
        <fullName evidence="2">ATP-binding protein</fullName>
    </submittedName>
    <submittedName>
        <fullName evidence="1">ATPase</fullName>
    </submittedName>
</protein>
<keyword evidence="2" id="KW-0547">Nucleotide-binding</keyword>
<reference evidence="2 4" key="2">
    <citation type="submission" date="2021-03" db="EMBL/GenBank/DDBJ databases">
        <title>Human Oral Microbial Genomes.</title>
        <authorList>
            <person name="Johnston C.D."/>
            <person name="Chen T."/>
            <person name="Dewhirst F.E."/>
        </authorList>
    </citation>
    <scope>NUCLEOTIDE SEQUENCE [LARGE SCALE GENOMIC DNA]</scope>
    <source>
        <strain evidence="2 4">W1435</strain>
    </source>
</reference>
<dbReference type="EMBL" id="CP072369">
    <property type="protein sequence ID" value="QUB85429.1"/>
    <property type="molecule type" value="Genomic_DNA"/>
</dbReference>
<evidence type="ECO:0000313" key="1">
    <source>
        <dbReference type="EMBL" id="AKU69816.1"/>
    </source>
</evidence>
<evidence type="ECO:0000313" key="3">
    <source>
        <dbReference type="Proteomes" id="UP000060345"/>
    </source>
</evidence>
<dbReference type="Pfam" id="PF13589">
    <property type="entry name" value="HATPase_c_3"/>
    <property type="match status" value="1"/>
</dbReference>